<sequence>MDVGLEEDFGLERIVVAVHQEEIDQERKRAKKPAKNMRKRSFYKGERFFGNQKQNIHKSNTSGEKITISPSGERCNTSLGLGSEYKGRLNNLVADKTKVLSSIGGYSSYHCESISGFESTFGDTTSSPTLIKAFNDGSKEKALNLAMKDREQALEIARLTEMNNFKDDLLRCFSRKLRNLKAENLEYKKQAEKDRYQLEMYQIESKEYQQANISLSTKLLQSVKFLAKTTEINEKDHEQSILQETLNKNVELNNRLSQIDQENQTLRKFLNLQVENNSFKSFAQEIQKFEEEAQNIKGLSPSRNQETHEKGTSNVLKSSIRDKFRRGRRKRTESFHYSEFGESSVDDEESKDTTLNKLRRKSMRVQEFSSGYSMQAIENLQKQTEEKSDDSSSSSFSSSSSSSENSQEEEKRMVVEVKQEVQDKDTNEEKLSDKRAKLSQQNRLRIQSAHQMHTIVGFSPLTKKKMPTKQISEDSFAFGLKKGGGYKMSIKSLNEDNKENEESNEEKKDEHTSTVRNRISDLENDDEYSSCFKKSSTSKSDTMVKRGRRVQSMAHDTEDPEYQELSDSKFNMPAKIRYSIHSIIEEEKSKSSSSTSSVKSSDDLTYYFNTTPNMHKRKRSSFVTKKSSMSQTQESESSGNKSMKLKRLTLFKTKKYTDSHLNFLEDTQEKIIPVKKKVRRNSMAIILSNL</sequence>
<evidence type="ECO:0000256" key="1">
    <source>
        <dbReference type="SAM" id="Coils"/>
    </source>
</evidence>
<feature type="compositionally biased region" description="Low complexity" evidence="2">
    <location>
        <begin position="529"/>
        <end position="540"/>
    </location>
</feature>
<comment type="caution">
    <text evidence="3">The sequence shown here is derived from an EMBL/GenBank/DDBJ whole genome shotgun (WGS) entry which is preliminary data.</text>
</comment>
<dbReference type="EMBL" id="CAMPGE010016012">
    <property type="protein sequence ID" value="CAI2374593.1"/>
    <property type="molecule type" value="Genomic_DNA"/>
</dbReference>
<keyword evidence="1" id="KW-0175">Coiled coil</keyword>
<organism evidence="3 4">
    <name type="scientific">Euplotes crassus</name>
    <dbReference type="NCBI Taxonomy" id="5936"/>
    <lineage>
        <taxon>Eukaryota</taxon>
        <taxon>Sar</taxon>
        <taxon>Alveolata</taxon>
        <taxon>Ciliophora</taxon>
        <taxon>Intramacronucleata</taxon>
        <taxon>Spirotrichea</taxon>
        <taxon>Hypotrichia</taxon>
        <taxon>Euplotida</taxon>
        <taxon>Euplotidae</taxon>
        <taxon>Moneuplotes</taxon>
    </lineage>
</organism>
<feature type="compositionally biased region" description="Polar residues" evidence="2">
    <location>
        <begin position="438"/>
        <end position="449"/>
    </location>
</feature>
<evidence type="ECO:0000256" key="2">
    <source>
        <dbReference type="SAM" id="MobiDB-lite"/>
    </source>
</evidence>
<accession>A0AAD1XKV0</accession>
<feature type="region of interest" description="Disordered" evidence="2">
    <location>
        <begin position="617"/>
        <end position="642"/>
    </location>
</feature>
<reference evidence="3" key="1">
    <citation type="submission" date="2023-07" db="EMBL/GenBank/DDBJ databases">
        <authorList>
            <consortium name="AG Swart"/>
            <person name="Singh M."/>
            <person name="Singh A."/>
            <person name="Seah K."/>
            <person name="Emmerich C."/>
        </authorList>
    </citation>
    <scope>NUCLEOTIDE SEQUENCE</scope>
    <source>
        <strain evidence="3">DP1</strain>
    </source>
</reference>
<feature type="region of interest" description="Disordered" evidence="2">
    <location>
        <begin position="298"/>
        <end position="323"/>
    </location>
</feature>
<keyword evidence="4" id="KW-1185">Reference proteome</keyword>
<feature type="compositionally biased region" description="Low complexity" evidence="2">
    <location>
        <begin position="391"/>
        <end position="405"/>
    </location>
</feature>
<feature type="compositionally biased region" description="Low complexity" evidence="2">
    <location>
        <begin position="624"/>
        <end position="638"/>
    </location>
</feature>
<feature type="region of interest" description="Disordered" evidence="2">
    <location>
        <begin position="380"/>
        <end position="449"/>
    </location>
</feature>
<name>A0AAD1XKV0_EUPCR</name>
<evidence type="ECO:0000313" key="4">
    <source>
        <dbReference type="Proteomes" id="UP001295684"/>
    </source>
</evidence>
<feature type="coiled-coil region" evidence="1">
    <location>
        <begin position="170"/>
        <end position="197"/>
    </location>
</feature>
<dbReference type="Proteomes" id="UP001295684">
    <property type="component" value="Unassembled WGS sequence"/>
</dbReference>
<evidence type="ECO:0000313" key="3">
    <source>
        <dbReference type="EMBL" id="CAI2374593.1"/>
    </source>
</evidence>
<dbReference type="AlphaFoldDB" id="A0AAD1XKV0"/>
<feature type="compositionally biased region" description="Basic and acidic residues" evidence="2">
    <location>
        <begin position="408"/>
        <end position="436"/>
    </location>
</feature>
<feature type="compositionally biased region" description="Basic and acidic residues" evidence="2">
    <location>
        <begin position="494"/>
        <end position="521"/>
    </location>
</feature>
<feature type="region of interest" description="Disordered" evidence="2">
    <location>
        <begin position="339"/>
        <end position="358"/>
    </location>
</feature>
<feature type="region of interest" description="Disordered" evidence="2">
    <location>
        <begin position="494"/>
        <end position="563"/>
    </location>
</feature>
<gene>
    <name evidence="3" type="ORF">ECRASSUSDP1_LOCUS15948</name>
</gene>
<proteinExistence type="predicted"/>
<protein>
    <submittedName>
        <fullName evidence="3">Uncharacterized protein</fullName>
    </submittedName>
</protein>
<feature type="coiled-coil region" evidence="1">
    <location>
        <begin position="242"/>
        <end position="292"/>
    </location>
</feature>